<dbReference type="InterPro" id="IPR005303">
    <property type="entry name" value="MOCOS_middle"/>
</dbReference>
<feature type="domain" description="MOSC" evidence="1">
    <location>
        <begin position="109"/>
        <end position="281"/>
    </location>
</feature>
<accession>A0ABD5QPG5</accession>
<dbReference type="EMBL" id="JBHSKV010000007">
    <property type="protein sequence ID" value="MFC5134079.1"/>
    <property type="molecule type" value="Genomic_DNA"/>
</dbReference>
<dbReference type="SUPFAM" id="SSF141673">
    <property type="entry name" value="MOSC N-terminal domain-like"/>
    <property type="match status" value="1"/>
</dbReference>
<dbReference type="Proteomes" id="UP001596145">
    <property type="component" value="Unassembled WGS sequence"/>
</dbReference>
<evidence type="ECO:0000313" key="2">
    <source>
        <dbReference type="EMBL" id="MFC5134079.1"/>
    </source>
</evidence>
<dbReference type="Pfam" id="PF03476">
    <property type="entry name" value="MOSC_N"/>
    <property type="match status" value="1"/>
</dbReference>
<sequence length="296" mass="31493">MTRLDELVAYPLKSLDGVRVDRAELGPRGALRGDRSYAFVEAGVDPEAASVGGGGGYVNGKSEPAIHRLRASYELAGPADATPTAVTLERPESGDAPAGQRAFALPDDGDALARWVGEYLGYEVDLVREPAGGFPDDRAAPGPTVISAGTLEAVASWFDGIADATEASRRFRPNVVLGDCPAFLEDRLFGDHGTGVRFSVGEADLVGVNPCQRCVVPSRHPDTATEIDGFRETFLRKRRETLPAWTESDRFDHDFRLMVNTVVPEESWGAVVAVGDAVEVGNLVDVAETDVGVVVA</sequence>
<reference evidence="2 3" key="1">
    <citation type="journal article" date="2019" name="Int. J. Syst. Evol. Microbiol.">
        <title>The Global Catalogue of Microorganisms (GCM) 10K type strain sequencing project: providing services to taxonomists for standard genome sequencing and annotation.</title>
        <authorList>
            <consortium name="The Broad Institute Genomics Platform"/>
            <consortium name="The Broad Institute Genome Sequencing Center for Infectious Disease"/>
            <person name="Wu L."/>
            <person name="Ma J."/>
        </authorList>
    </citation>
    <scope>NUCLEOTIDE SEQUENCE [LARGE SCALE GENOMIC DNA]</scope>
    <source>
        <strain evidence="2 3">CGMCC 1.16026</strain>
    </source>
</reference>
<dbReference type="Pfam" id="PF03473">
    <property type="entry name" value="MOSC"/>
    <property type="match status" value="1"/>
</dbReference>
<name>A0ABD5QPG5_9EURY</name>
<dbReference type="InterPro" id="IPR005302">
    <property type="entry name" value="MoCF_Sase_C"/>
</dbReference>
<protein>
    <submittedName>
        <fullName evidence="2">MOSC domain-containing protein</fullName>
    </submittedName>
</protein>
<dbReference type="AlphaFoldDB" id="A0ABD5QPG5"/>
<gene>
    <name evidence="2" type="ORF">ACFPJA_04995</name>
</gene>
<organism evidence="2 3">
    <name type="scientific">Halorubrum glutamatedens</name>
    <dbReference type="NCBI Taxonomy" id="2707018"/>
    <lineage>
        <taxon>Archaea</taxon>
        <taxon>Methanobacteriati</taxon>
        <taxon>Methanobacteriota</taxon>
        <taxon>Stenosarchaea group</taxon>
        <taxon>Halobacteria</taxon>
        <taxon>Halobacteriales</taxon>
        <taxon>Haloferacaceae</taxon>
        <taxon>Halorubrum</taxon>
    </lineage>
</organism>
<keyword evidence="3" id="KW-1185">Reference proteome</keyword>
<comment type="caution">
    <text evidence="2">The sequence shown here is derived from an EMBL/GenBank/DDBJ whole genome shotgun (WGS) entry which is preliminary data.</text>
</comment>
<dbReference type="RefSeq" id="WP_122104365.1">
    <property type="nucleotide sequence ID" value="NZ_JBHSKV010000007.1"/>
</dbReference>
<evidence type="ECO:0000313" key="3">
    <source>
        <dbReference type="Proteomes" id="UP001596145"/>
    </source>
</evidence>
<proteinExistence type="predicted"/>
<dbReference type="PROSITE" id="PS51340">
    <property type="entry name" value="MOSC"/>
    <property type="match status" value="1"/>
</dbReference>
<evidence type="ECO:0000259" key="1">
    <source>
        <dbReference type="PROSITE" id="PS51340"/>
    </source>
</evidence>